<evidence type="ECO:0000313" key="10">
    <source>
        <dbReference type="RefSeq" id="XP_013389081.1"/>
    </source>
</evidence>
<evidence type="ECO:0000256" key="7">
    <source>
        <dbReference type="SAM" id="MobiDB-lite"/>
    </source>
</evidence>
<feature type="domain" description="CAP-Gly" evidence="8">
    <location>
        <begin position="92"/>
        <end position="126"/>
    </location>
</feature>
<dbReference type="OMA" id="ELRMEDW"/>
<sequence length="301" mass="34472">MNATKDKFEVDPFLCTCGPCKRFWKDNFDKNGAILLEQPVPCRATDTSTLYKQYHENNLFNIGDRVIVWGKYRGVVKFIGLLDVNAIAPETYVGVHLDDHIGSVHNGVYDGKRYFHCPRGHGAFVPYGDCRPIQGPEPRPPVTGNDMFPSYEEVKKSRKLKKERELEAERIKAEESSRYGVTDPKLLARRRAAKRIIFDPNDITVRSAALDAKRREAAETRRRQILAAQPRLTANEKKLLKWKEEFGGDTRAEYMVKTLEKLMNAHEDGKQALEDERIARERAEMGYSDDESDYDDASTQV</sequence>
<dbReference type="InterPro" id="IPR000938">
    <property type="entry name" value="CAP-Gly_domain"/>
</dbReference>
<keyword evidence="6" id="KW-0206">Cytoskeleton</keyword>
<dbReference type="Pfam" id="PF01302">
    <property type="entry name" value="CAP_GLY"/>
    <property type="match status" value="1"/>
</dbReference>
<dbReference type="AlphaFoldDB" id="A0A1S3HU65"/>
<dbReference type="RefSeq" id="XP_013389081.1">
    <property type="nucleotide sequence ID" value="XM_013533627.1"/>
</dbReference>
<evidence type="ECO:0000256" key="1">
    <source>
        <dbReference type="ARBA" id="ARBA00004186"/>
    </source>
</evidence>
<evidence type="ECO:0000313" key="9">
    <source>
        <dbReference type="Proteomes" id="UP000085678"/>
    </source>
</evidence>
<name>A0A1S3HU65_LINAN</name>
<feature type="region of interest" description="Disordered" evidence="7">
    <location>
        <begin position="267"/>
        <end position="301"/>
    </location>
</feature>
<keyword evidence="3" id="KW-0493">Microtubule</keyword>
<evidence type="ECO:0000256" key="3">
    <source>
        <dbReference type="ARBA" id="ARBA00022701"/>
    </source>
</evidence>
<dbReference type="Gene3D" id="2.30.30.190">
    <property type="entry name" value="CAP Gly-rich-like domain"/>
    <property type="match status" value="1"/>
</dbReference>
<keyword evidence="4" id="KW-0243">Dynein</keyword>
<evidence type="ECO:0000256" key="5">
    <source>
        <dbReference type="ARBA" id="ARBA00023054"/>
    </source>
</evidence>
<dbReference type="SMART" id="SM01052">
    <property type="entry name" value="CAP_GLY"/>
    <property type="match status" value="1"/>
</dbReference>
<dbReference type="GO" id="GO:0030286">
    <property type="term" value="C:dynein complex"/>
    <property type="evidence" value="ECO:0007669"/>
    <property type="project" value="UniProtKB-KW"/>
</dbReference>
<feature type="compositionally biased region" description="Acidic residues" evidence="7">
    <location>
        <begin position="287"/>
        <end position="301"/>
    </location>
</feature>
<reference evidence="10" key="1">
    <citation type="submission" date="2025-08" db="UniProtKB">
        <authorList>
            <consortium name="RefSeq"/>
        </authorList>
    </citation>
    <scope>IDENTIFICATION</scope>
    <source>
        <tissue evidence="10">Gonads</tissue>
    </source>
</reference>
<comment type="subcellular location">
    <subcellularLocation>
        <location evidence="1">Cytoplasm</location>
        <location evidence="1">Cytoskeleton</location>
        <location evidence="1">Spindle</location>
    </subcellularLocation>
</comment>
<protein>
    <submittedName>
        <fullName evidence="10">Uncharacterized protein LOC106157849 isoform X1</fullName>
    </submittedName>
</protein>
<dbReference type="InParanoid" id="A0A1S3HU65"/>
<evidence type="ECO:0000256" key="4">
    <source>
        <dbReference type="ARBA" id="ARBA00023017"/>
    </source>
</evidence>
<gene>
    <name evidence="10" type="primary">LOC106157849</name>
</gene>
<keyword evidence="9" id="KW-1185">Reference proteome</keyword>
<dbReference type="PROSITE" id="PS50245">
    <property type="entry name" value="CAP_GLY_2"/>
    <property type="match status" value="1"/>
</dbReference>
<dbReference type="PANTHER" id="PTHR18916:SF6">
    <property type="entry name" value="DYNACTIN SUBUNIT 1"/>
    <property type="match status" value="1"/>
</dbReference>
<keyword evidence="5" id="KW-0175">Coiled coil</keyword>
<dbReference type="GeneID" id="106157849"/>
<organism evidence="9 10">
    <name type="scientific">Lingula anatina</name>
    <name type="common">Brachiopod</name>
    <name type="synonym">Lingula unguis</name>
    <dbReference type="NCBI Taxonomy" id="7574"/>
    <lineage>
        <taxon>Eukaryota</taxon>
        <taxon>Metazoa</taxon>
        <taxon>Spiralia</taxon>
        <taxon>Lophotrochozoa</taxon>
        <taxon>Brachiopoda</taxon>
        <taxon>Linguliformea</taxon>
        <taxon>Lingulata</taxon>
        <taxon>Lingulida</taxon>
        <taxon>Linguloidea</taxon>
        <taxon>Lingulidae</taxon>
        <taxon>Lingula</taxon>
    </lineage>
</organism>
<keyword evidence="2" id="KW-0963">Cytoplasm</keyword>
<dbReference type="GO" id="GO:0005874">
    <property type="term" value="C:microtubule"/>
    <property type="evidence" value="ECO:0007669"/>
    <property type="project" value="UniProtKB-KW"/>
</dbReference>
<dbReference type="InterPro" id="IPR036859">
    <property type="entry name" value="CAP-Gly_dom_sf"/>
</dbReference>
<proteinExistence type="predicted"/>
<dbReference type="SUPFAM" id="SSF74924">
    <property type="entry name" value="Cap-Gly domain"/>
    <property type="match status" value="1"/>
</dbReference>
<accession>A0A1S3HU65</accession>
<dbReference type="Proteomes" id="UP000085678">
    <property type="component" value="Unplaced"/>
</dbReference>
<evidence type="ECO:0000259" key="8">
    <source>
        <dbReference type="PROSITE" id="PS50245"/>
    </source>
</evidence>
<dbReference type="PANTHER" id="PTHR18916">
    <property type="entry name" value="DYNACTIN 1-RELATED MICROTUBULE-BINDING"/>
    <property type="match status" value="1"/>
</dbReference>
<evidence type="ECO:0000256" key="2">
    <source>
        <dbReference type="ARBA" id="ARBA00022490"/>
    </source>
</evidence>
<dbReference type="KEGG" id="lak:106157849"/>
<feature type="compositionally biased region" description="Basic and acidic residues" evidence="7">
    <location>
        <begin position="267"/>
        <end position="284"/>
    </location>
</feature>
<dbReference type="OrthoDB" id="2130750at2759"/>
<dbReference type="STRING" id="7574.A0A1S3HU65"/>
<dbReference type="GO" id="GO:0005819">
    <property type="term" value="C:spindle"/>
    <property type="evidence" value="ECO:0007669"/>
    <property type="project" value="UniProtKB-SubCell"/>
</dbReference>
<evidence type="ECO:0000256" key="6">
    <source>
        <dbReference type="ARBA" id="ARBA00023212"/>
    </source>
</evidence>